<keyword evidence="5" id="KW-0597">Phosphoprotein</keyword>
<keyword evidence="19" id="KW-1185">Reference proteome</keyword>
<keyword evidence="14" id="KW-1133">Transmembrane helix</keyword>
<dbReference type="STRING" id="555088.DealDRAFT_1278"/>
<dbReference type="InterPro" id="IPR004358">
    <property type="entry name" value="Sig_transdc_His_kin-like_C"/>
</dbReference>
<protein>
    <recommendedName>
        <fullName evidence="11">Circadian input-output histidine kinase CikA</fullName>
        <ecNumber evidence="4">2.7.13.3</ecNumber>
    </recommendedName>
</protein>
<dbReference type="Gene3D" id="3.30.565.10">
    <property type="entry name" value="Histidine kinase-like ATPase, C-terminal domain"/>
    <property type="match status" value="1"/>
</dbReference>
<evidence type="ECO:0000256" key="7">
    <source>
        <dbReference type="ARBA" id="ARBA00022723"/>
    </source>
</evidence>
<evidence type="ECO:0000256" key="4">
    <source>
        <dbReference type="ARBA" id="ARBA00012438"/>
    </source>
</evidence>
<evidence type="ECO:0000256" key="6">
    <source>
        <dbReference type="ARBA" id="ARBA00022679"/>
    </source>
</evidence>
<dbReference type="PROSITE" id="PS51007">
    <property type="entry name" value="CYTC"/>
    <property type="match status" value="1"/>
</dbReference>
<feature type="domain" description="Histidine kinase" evidence="15">
    <location>
        <begin position="322"/>
        <end position="541"/>
    </location>
</feature>
<proteinExistence type="inferred from homology"/>
<dbReference type="GO" id="GO:0020037">
    <property type="term" value="F:heme binding"/>
    <property type="evidence" value="ECO:0007669"/>
    <property type="project" value="InterPro"/>
</dbReference>
<dbReference type="Gene3D" id="3.30.450.290">
    <property type="match status" value="1"/>
</dbReference>
<evidence type="ECO:0000256" key="5">
    <source>
        <dbReference type="ARBA" id="ARBA00022553"/>
    </source>
</evidence>
<evidence type="ECO:0000259" key="15">
    <source>
        <dbReference type="PROSITE" id="PS50109"/>
    </source>
</evidence>
<evidence type="ECO:0000256" key="9">
    <source>
        <dbReference type="ARBA" id="ARBA00023004"/>
    </source>
</evidence>
<keyword evidence="14" id="KW-0472">Membrane</keyword>
<sequence length="546" mass="60994">MKNKKLIHIYMFYIILAMSALMLINLGWSIRTKRAVATENMLGQARLITDQFISVRTFMAAKQDIINYDSEGSFEFKYLNPAAVGRGVGEIFNEKSEYAFKQTRLEPRNAANTPDSFEIEQIKKLQEEPGQEYLWAEDELDGTRVFRYLVPLYAEKECLDCHGTPAGEPDISGHLREGLEEGDFAGALSVVINAQPYYEELYRSIGQQVIFVLALLVVIIGILYVLQRKLVTAPLEGLAAMTVSLGQGDFSSTDSPVNGQGEIRILEERFRTMSRELAGIYQGLEQKVKERTVELEEEKEKLARINHDLEKMNRLQSEFLASVSHELRTPLSCILAFIELLEAPAFAHQRQQNLADLKSSSEKLLNMVNNLLDTAKLEAGAIEPDIQEHRADEIVQGTIKAFMPLAREKSLTVTSDIEPGLPRVKCDVERVRQVLVNLLGNAVKFTDPGGRITVRVNSEGKTQQYVVFRVEDTGAGISREEKEVIFQRFRQGAVPVNKKQAGSGLGLYLSKGLIEMQGGEIGLESEPGQGTAFWFRLPAAGGESLD</sequence>
<evidence type="ECO:0000313" key="19">
    <source>
        <dbReference type="Proteomes" id="UP000006443"/>
    </source>
</evidence>
<dbReference type="Pfam" id="PF00512">
    <property type="entry name" value="HisKA"/>
    <property type="match status" value="1"/>
</dbReference>
<dbReference type="InterPro" id="IPR003661">
    <property type="entry name" value="HisK_dim/P_dom"/>
</dbReference>
<evidence type="ECO:0000256" key="2">
    <source>
        <dbReference type="ARBA" id="ARBA00004370"/>
    </source>
</evidence>
<dbReference type="SUPFAM" id="SSF55874">
    <property type="entry name" value="ATPase domain of HSP90 chaperone/DNA topoisomerase II/histidine kinase"/>
    <property type="match status" value="1"/>
</dbReference>
<dbReference type="Gene3D" id="1.10.287.130">
    <property type="match status" value="1"/>
</dbReference>
<evidence type="ECO:0000256" key="11">
    <source>
        <dbReference type="ARBA" id="ARBA00074306"/>
    </source>
</evidence>
<dbReference type="InterPro" id="IPR036890">
    <property type="entry name" value="HATPase_C_sf"/>
</dbReference>
<feature type="coiled-coil region" evidence="13">
    <location>
        <begin position="281"/>
        <end position="315"/>
    </location>
</feature>
<evidence type="ECO:0000256" key="13">
    <source>
        <dbReference type="SAM" id="Coils"/>
    </source>
</evidence>
<dbReference type="Proteomes" id="UP000006443">
    <property type="component" value="Unassembled WGS sequence"/>
</dbReference>
<dbReference type="Pfam" id="PF00672">
    <property type="entry name" value="HAMP"/>
    <property type="match status" value="1"/>
</dbReference>
<comment type="caution">
    <text evidence="18">The sequence shown here is derived from an EMBL/GenBank/DDBJ whole genome shotgun (WGS) entry which is preliminary data.</text>
</comment>
<keyword evidence="9 12" id="KW-0408">Iron</keyword>
<comment type="similarity">
    <text evidence="3">In the N-terminal section; belongs to the phytochrome family.</text>
</comment>
<dbReference type="SUPFAM" id="SSF47384">
    <property type="entry name" value="Homodimeric domain of signal transducing histidine kinase"/>
    <property type="match status" value="1"/>
</dbReference>
<keyword evidence="12" id="KW-0349">Heme</keyword>
<dbReference type="AlphaFoldDB" id="C0GFL9"/>
<dbReference type="InterPro" id="IPR003594">
    <property type="entry name" value="HATPase_dom"/>
</dbReference>
<dbReference type="SMART" id="SM00304">
    <property type="entry name" value="HAMP"/>
    <property type="match status" value="1"/>
</dbReference>
<dbReference type="PANTHER" id="PTHR43047:SF64">
    <property type="entry name" value="HISTIDINE KINASE CONTAINING CHEY-HOMOLOGOUS RECEIVER DOMAIN AND PAS DOMAIN-RELATED"/>
    <property type="match status" value="1"/>
</dbReference>
<dbReference type="SMART" id="SM00388">
    <property type="entry name" value="HisKA"/>
    <property type="match status" value="1"/>
</dbReference>
<evidence type="ECO:0000259" key="16">
    <source>
        <dbReference type="PROSITE" id="PS50885"/>
    </source>
</evidence>
<dbReference type="GO" id="GO:0009055">
    <property type="term" value="F:electron transfer activity"/>
    <property type="evidence" value="ECO:0007669"/>
    <property type="project" value="InterPro"/>
</dbReference>
<evidence type="ECO:0000259" key="17">
    <source>
        <dbReference type="PROSITE" id="PS51007"/>
    </source>
</evidence>
<dbReference type="PANTHER" id="PTHR43047">
    <property type="entry name" value="TWO-COMPONENT HISTIDINE PROTEIN KINASE"/>
    <property type="match status" value="1"/>
</dbReference>
<dbReference type="InterPro" id="IPR021796">
    <property type="entry name" value="Tll0287-like_dom"/>
</dbReference>
<dbReference type="eggNOG" id="COG2205">
    <property type="taxonomic scope" value="Bacteria"/>
</dbReference>
<dbReference type="Gene3D" id="6.10.340.10">
    <property type="match status" value="1"/>
</dbReference>
<dbReference type="OrthoDB" id="9780718at2"/>
<dbReference type="CDD" id="cd06225">
    <property type="entry name" value="HAMP"/>
    <property type="match status" value="1"/>
</dbReference>
<evidence type="ECO:0000256" key="14">
    <source>
        <dbReference type="SAM" id="Phobius"/>
    </source>
</evidence>
<keyword evidence="13" id="KW-0175">Coiled coil</keyword>
<dbReference type="Pfam" id="PF02518">
    <property type="entry name" value="HATPase_c"/>
    <property type="match status" value="1"/>
</dbReference>
<name>C0GFL9_DETAL</name>
<gene>
    <name evidence="18" type="ORF">DealDRAFT_1278</name>
</gene>
<dbReference type="EC" id="2.7.13.3" evidence="4"/>
<dbReference type="FunFam" id="3.30.565.10:FF:000010">
    <property type="entry name" value="Sensor histidine kinase RcsC"/>
    <property type="match status" value="1"/>
</dbReference>
<dbReference type="CDD" id="cd00082">
    <property type="entry name" value="HisKA"/>
    <property type="match status" value="1"/>
</dbReference>
<organism evidence="18 19">
    <name type="scientific">Dethiobacter alkaliphilus AHT 1</name>
    <dbReference type="NCBI Taxonomy" id="555088"/>
    <lineage>
        <taxon>Bacteria</taxon>
        <taxon>Bacillati</taxon>
        <taxon>Bacillota</taxon>
        <taxon>Dethiobacteria</taxon>
        <taxon>Dethiobacterales</taxon>
        <taxon>Dethiobacteraceae</taxon>
        <taxon>Dethiobacter</taxon>
    </lineage>
</organism>
<dbReference type="PROSITE" id="PS50109">
    <property type="entry name" value="HIS_KIN"/>
    <property type="match status" value="1"/>
</dbReference>
<feature type="domain" description="HAMP" evidence="16">
    <location>
        <begin position="229"/>
        <end position="282"/>
    </location>
</feature>
<keyword evidence="8 18" id="KW-0418">Kinase</keyword>
<evidence type="ECO:0000256" key="8">
    <source>
        <dbReference type="ARBA" id="ARBA00022777"/>
    </source>
</evidence>
<dbReference type="EMBL" id="ACJM01000005">
    <property type="protein sequence ID" value="EEG77979.1"/>
    <property type="molecule type" value="Genomic_DNA"/>
</dbReference>
<comment type="catalytic activity">
    <reaction evidence="1">
        <text>ATP + protein L-histidine = ADP + protein N-phospho-L-histidine.</text>
        <dbReference type="EC" id="2.7.13.3"/>
    </reaction>
</comment>
<dbReference type="InterPro" id="IPR003660">
    <property type="entry name" value="HAMP_dom"/>
</dbReference>
<feature type="transmembrane region" description="Helical" evidence="14">
    <location>
        <begin position="6"/>
        <end position="24"/>
    </location>
</feature>
<evidence type="ECO:0000256" key="1">
    <source>
        <dbReference type="ARBA" id="ARBA00000085"/>
    </source>
</evidence>
<keyword evidence="7 12" id="KW-0479">Metal-binding</keyword>
<feature type="transmembrane region" description="Helical" evidence="14">
    <location>
        <begin position="209"/>
        <end position="226"/>
    </location>
</feature>
<keyword evidence="14" id="KW-0812">Transmembrane</keyword>
<dbReference type="GO" id="GO:0000155">
    <property type="term" value="F:phosphorelay sensor kinase activity"/>
    <property type="evidence" value="ECO:0007669"/>
    <property type="project" value="InterPro"/>
</dbReference>
<dbReference type="GO" id="GO:0046872">
    <property type="term" value="F:metal ion binding"/>
    <property type="evidence" value="ECO:0007669"/>
    <property type="project" value="UniProtKB-KW"/>
</dbReference>
<dbReference type="InterPro" id="IPR036097">
    <property type="entry name" value="HisK_dim/P_sf"/>
</dbReference>
<evidence type="ECO:0000256" key="3">
    <source>
        <dbReference type="ARBA" id="ARBA00006402"/>
    </source>
</evidence>
<evidence type="ECO:0000313" key="18">
    <source>
        <dbReference type="EMBL" id="EEG77979.1"/>
    </source>
</evidence>
<reference evidence="18 19" key="1">
    <citation type="submission" date="2009-02" db="EMBL/GenBank/DDBJ databases">
        <title>Sequencing of the draft genome and assembly of Dethiobacter alkaliphilus AHT 1.</title>
        <authorList>
            <consortium name="US DOE Joint Genome Institute (JGI-PGF)"/>
            <person name="Lucas S."/>
            <person name="Copeland A."/>
            <person name="Lapidus A."/>
            <person name="Glavina del Rio T."/>
            <person name="Dalin E."/>
            <person name="Tice H."/>
            <person name="Bruce D."/>
            <person name="Goodwin L."/>
            <person name="Pitluck S."/>
            <person name="Larimer F."/>
            <person name="Land M.L."/>
            <person name="Hauser L."/>
            <person name="Muyzer G."/>
        </authorList>
    </citation>
    <scope>NUCLEOTIDE SEQUENCE [LARGE SCALE GENOMIC DNA]</scope>
    <source>
        <strain evidence="18 19">AHT 1</strain>
    </source>
</reference>
<dbReference type="InterPro" id="IPR005467">
    <property type="entry name" value="His_kinase_dom"/>
</dbReference>
<dbReference type="SMART" id="SM00387">
    <property type="entry name" value="HATPase_c"/>
    <property type="match status" value="1"/>
</dbReference>
<dbReference type="PROSITE" id="PS50885">
    <property type="entry name" value="HAMP"/>
    <property type="match status" value="1"/>
</dbReference>
<dbReference type="InterPro" id="IPR009056">
    <property type="entry name" value="Cyt_c-like_dom"/>
</dbReference>
<keyword evidence="6" id="KW-0808">Transferase</keyword>
<keyword evidence="10" id="KW-0902">Two-component regulatory system</keyword>
<dbReference type="GO" id="GO:0016020">
    <property type="term" value="C:membrane"/>
    <property type="evidence" value="ECO:0007669"/>
    <property type="project" value="UniProtKB-SubCell"/>
</dbReference>
<evidence type="ECO:0000256" key="12">
    <source>
        <dbReference type="PROSITE-ProRule" id="PRU00433"/>
    </source>
</evidence>
<dbReference type="RefSeq" id="WP_008515911.1">
    <property type="nucleotide sequence ID" value="NZ_ACJM01000005.1"/>
</dbReference>
<dbReference type="PRINTS" id="PR00344">
    <property type="entry name" value="BCTRLSENSOR"/>
</dbReference>
<dbReference type="Pfam" id="PF11845">
    <property type="entry name" value="Tll0287-like"/>
    <property type="match status" value="1"/>
</dbReference>
<evidence type="ECO:0000256" key="10">
    <source>
        <dbReference type="ARBA" id="ARBA00023012"/>
    </source>
</evidence>
<dbReference type="CDD" id="cd16922">
    <property type="entry name" value="HATPase_EvgS-ArcB-TorS-like"/>
    <property type="match status" value="1"/>
</dbReference>
<accession>C0GFL9</accession>
<comment type="subcellular location">
    <subcellularLocation>
        <location evidence="2">Membrane</location>
    </subcellularLocation>
</comment>
<feature type="domain" description="Cytochrome c" evidence="17">
    <location>
        <begin position="137"/>
        <end position="246"/>
    </location>
</feature>